<keyword evidence="1" id="KW-0812">Transmembrane</keyword>
<accession>A0A6C0CUI7</accession>
<feature type="transmembrane region" description="Helical" evidence="1">
    <location>
        <begin position="106"/>
        <end position="127"/>
    </location>
</feature>
<evidence type="ECO:0000313" key="2">
    <source>
        <dbReference type="EMBL" id="QHT07822.1"/>
    </source>
</evidence>
<proteinExistence type="predicted"/>
<keyword evidence="1" id="KW-1133">Transmembrane helix</keyword>
<organism evidence="2">
    <name type="scientific">viral metagenome</name>
    <dbReference type="NCBI Taxonomy" id="1070528"/>
    <lineage>
        <taxon>unclassified sequences</taxon>
        <taxon>metagenomes</taxon>
        <taxon>organismal metagenomes</taxon>
    </lineage>
</organism>
<evidence type="ECO:0000256" key="1">
    <source>
        <dbReference type="SAM" id="Phobius"/>
    </source>
</evidence>
<feature type="transmembrane region" description="Helical" evidence="1">
    <location>
        <begin position="6"/>
        <end position="23"/>
    </location>
</feature>
<keyword evidence="1" id="KW-0472">Membrane</keyword>
<name>A0A6C0CUI7_9ZZZZ</name>
<dbReference type="AlphaFoldDB" id="A0A6C0CUI7"/>
<reference evidence="2" key="1">
    <citation type="journal article" date="2020" name="Nature">
        <title>Giant virus diversity and host interactions through global metagenomics.</title>
        <authorList>
            <person name="Schulz F."/>
            <person name="Roux S."/>
            <person name="Paez-Espino D."/>
            <person name="Jungbluth S."/>
            <person name="Walsh D.A."/>
            <person name="Denef V.J."/>
            <person name="McMahon K.D."/>
            <person name="Konstantinidis K.T."/>
            <person name="Eloe-Fadrosh E.A."/>
            <person name="Kyrpides N.C."/>
            <person name="Woyke T."/>
        </authorList>
    </citation>
    <scope>NUCLEOTIDE SEQUENCE</scope>
    <source>
        <strain evidence="2">GVMAG-M-3300021964-36</strain>
    </source>
</reference>
<sequence length="128" mass="14846">MNEKKIISSSIAILFNYLLFSYIQRLEKIGCDCGLEKHSNIVKSSIIINYIIIFGKLFTKSVPPVTIVLISLSDIVFTIYTFIFLYRLKTEKCKCSDSTVRDVYYYYYLLVVILIALLISLLLVYIVF</sequence>
<evidence type="ECO:0008006" key="3">
    <source>
        <dbReference type="Google" id="ProtNLM"/>
    </source>
</evidence>
<feature type="transmembrane region" description="Helical" evidence="1">
    <location>
        <begin position="65"/>
        <end position="86"/>
    </location>
</feature>
<protein>
    <recommendedName>
        <fullName evidence="3">Vitamin K epoxide reductase domain-containing protein</fullName>
    </recommendedName>
</protein>
<dbReference type="EMBL" id="MN739486">
    <property type="protein sequence ID" value="QHT07822.1"/>
    <property type="molecule type" value="Genomic_DNA"/>
</dbReference>